<dbReference type="AlphaFoldDB" id="A0AAJ1U7N2"/>
<name>A0AAJ1U7N2_9ACTN</name>
<evidence type="ECO:0000313" key="3">
    <source>
        <dbReference type="Proteomes" id="UP001239215"/>
    </source>
</evidence>
<protein>
    <submittedName>
        <fullName evidence="2">Uncharacterized protein</fullName>
    </submittedName>
</protein>
<reference evidence="2" key="1">
    <citation type="submission" date="2023-07" db="EMBL/GenBank/DDBJ databases">
        <title>Functional and genomic diversity of the sorghum phyllosphere microbiome.</title>
        <authorList>
            <person name="Shade A."/>
        </authorList>
    </citation>
    <scope>NUCLEOTIDE SEQUENCE</scope>
    <source>
        <strain evidence="2">SORGH_AS_1067</strain>
    </source>
</reference>
<organism evidence="2 3">
    <name type="scientific">Nocardioides zeae</name>
    <dbReference type="NCBI Taxonomy" id="1457234"/>
    <lineage>
        <taxon>Bacteria</taxon>
        <taxon>Bacillati</taxon>
        <taxon>Actinomycetota</taxon>
        <taxon>Actinomycetes</taxon>
        <taxon>Propionibacteriales</taxon>
        <taxon>Nocardioidaceae</taxon>
        <taxon>Nocardioides</taxon>
    </lineage>
</organism>
<dbReference type="Proteomes" id="UP001239215">
    <property type="component" value="Unassembled WGS sequence"/>
</dbReference>
<sequence>MGSHPAPHRESGTGWRTRHRAPRVTACSSRERSGPATSTSRTIPAFELSLWCGTCPFLFERQGGANGTLSTALGVMAELEGPLEAVDDQVLALLATLLPDGDYLPLLVEVRPELVAPHDARDYFTHEQVATWGVDRFWGLPENPRSFYYRTFETAVSPEAHLYEFVVPLVPPSWNDRTRVGTYRSAMADGVVPTAVALSTLDVCQPATYEESADHHAHWGLTHFLLDGHHKLEAAARSGAPVRLLALVSVDGSLAAAADVARLPELLARPRQQRTVA</sequence>
<evidence type="ECO:0000256" key="1">
    <source>
        <dbReference type="SAM" id="MobiDB-lite"/>
    </source>
</evidence>
<feature type="region of interest" description="Disordered" evidence="1">
    <location>
        <begin position="1"/>
        <end position="40"/>
    </location>
</feature>
<dbReference type="EMBL" id="JAUTAN010000001">
    <property type="protein sequence ID" value="MDQ1104892.1"/>
    <property type="molecule type" value="Genomic_DNA"/>
</dbReference>
<evidence type="ECO:0000313" key="2">
    <source>
        <dbReference type="EMBL" id="MDQ1104892.1"/>
    </source>
</evidence>
<accession>A0AAJ1U7N2</accession>
<gene>
    <name evidence="2" type="ORF">QE405_002176</name>
</gene>
<comment type="caution">
    <text evidence="2">The sequence shown here is derived from an EMBL/GenBank/DDBJ whole genome shotgun (WGS) entry which is preliminary data.</text>
</comment>
<proteinExistence type="predicted"/>